<keyword evidence="3" id="KW-1185">Reference proteome</keyword>
<name>A0ABR7X9D1_9SPHI</name>
<dbReference type="Proteomes" id="UP000618754">
    <property type="component" value="Unassembled WGS sequence"/>
</dbReference>
<evidence type="ECO:0000313" key="3">
    <source>
        <dbReference type="Proteomes" id="UP000618754"/>
    </source>
</evidence>
<feature type="chain" id="PRO_5045799359" evidence="1">
    <location>
        <begin position="20"/>
        <end position="48"/>
    </location>
</feature>
<comment type="caution">
    <text evidence="2">The sequence shown here is derived from an EMBL/GenBank/DDBJ whole genome shotgun (WGS) entry which is preliminary data.</text>
</comment>
<accession>A0ABR7X9D1</accession>
<dbReference type="EMBL" id="JACWMW010000003">
    <property type="protein sequence ID" value="MBD1386447.1"/>
    <property type="molecule type" value="Genomic_DNA"/>
</dbReference>
<organism evidence="2 3">
    <name type="scientific">Mucilaginibacter rigui</name>
    <dbReference type="NCBI Taxonomy" id="534635"/>
    <lineage>
        <taxon>Bacteria</taxon>
        <taxon>Pseudomonadati</taxon>
        <taxon>Bacteroidota</taxon>
        <taxon>Sphingobacteriia</taxon>
        <taxon>Sphingobacteriales</taxon>
        <taxon>Sphingobacteriaceae</taxon>
        <taxon>Mucilaginibacter</taxon>
    </lineage>
</organism>
<feature type="signal peptide" evidence="1">
    <location>
        <begin position="1"/>
        <end position="19"/>
    </location>
</feature>
<evidence type="ECO:0000313" key="2">
    <source>
        <dbReference type="EMBL" id="MBD1386447.1"/>
    </source>
</evidence>
<dbReference type="PROSITE" id="PS51257">
    <property type="entry name" value="PROKAR_LIPOPROTEIN"/>
    <property type="match status" value="1"/>
</dbReference>
<evidence type="ECO:0000256" key="1">
    <source>
        <dbReference type="SAM" id="SignalP"/>
    </source>
</evidence>
<protein>
    <submittedName>
        <fullName evidence="2">Uncharacterized protein</fullName>
    </submittedName>
</protein>
<sequence>MKKSIIAAALLIASTGILTSCTKEKSVAPTATIEKSTISNKKDVGTAD</sequence>
<keyword evidence="1" id="KW-0732">Signal</keyword>
<proteinExistence type="predicted"/>
<gene>
    <name evidence="2" type="ORF">IDJ75_14270</name>
</gene>
<reference evidence="2 3" key="1">
    <citation type="submission" date="2020-09" db="EMBL/GenBank/DDBJ databases">
        <title>Novel species of Mucilaginibacter isolated from a glacier on the Tibetan Plateau.</title>
        <authorList>
            <person name="Liu Q."/>
            <person name="Xin Y.-H."/>
        </authorList>
    </citation>
    <scope>NUCLEOTIDE SEQUENCE [LARGE SCALE GENOMIC DNA]</scope>
    <source>
        <strain evidence="2 3">CGMCC 1.13878</strain>
    </source>
</reference>
<dbReference type="RefSeq" id="WP_191176298.1">
    <property type="nucleotide sequence ID" value="NZ_JACWMW010000003.1"/>
</dbReference>